<organism evidence="1 2">
    <name type="scientific">Clitoria ternatea</name>
    <name type="common">Butterfly pea</name>
    <dbReference type="NCBI Taxonomy" id="43366"/>
    <lineage>
        <taxon>Eukaryota</taxon>
        <taxon>Viridiplantae</taxon>
        <taxon>Streptophyta</taxon>
        <taxon>Embryophyta</taxon>
        <taxon>Tracheophyta</taxon>
        <taxon>Spermatophyta</taxon>
        <taxon>Magnoliopsida</taxon>
        <taxon>eudicotyledons</taxon>
        <taxon>Gunneridae</taxon>
        <taxon>Pentapetalae</taxon>
        <taxon>rosids</taxon>
        <taxon>fabids</taxon>
        <taxon>Fabales</taxon>
        <taxon>Fabaceae</taxon>
        <taxon>Papilionoideae</taxon>
        <taxon>50 kb inversion clade</taxon>
        <taxon>NPAAA clade</taxon>
        <taxon>indigoferoid/millettioid clade</taxon>
        <taxon>Phaseoleae</taxon>
        <taxon>Clitoria</taxon>
    </lineage>
</organism>
<gene>
    <name evidence="1" type="ORF">RJT34_08346</name>
</gene>
<keyword evidence="2" id="KW-1185">Reference proteome</keyword>
<evidence type="ECO:0000313" key="2">
    <source>
        <dbReference type="Proteomes" id="UP001359559"/>
    </source>
</evidence>
<dbReference type="AlphaFoldDB" id="A0AAN9PU17"/>
<name>A0AAN9PU17_CLITE</name>
<protein>
    <submittedName>
        <fullName evidence="1">Uncharacterized protein</fullName>
    </submittedName>
</protein>
<dbReference type="Proteomes" id="UP001359559">
    <property type="component" value="Unassembled WGS sequence"/>
</dbReference>
<evidence type="ECO:0000313" key="1">
    <source>
        <dbReference type="EMBL" id="KAK7310686.1"/>
    </source>
</evidence>
<proteinExistence type="predicted"/>
<sequence>MSPRVVGVGKYLGVLLDLDWRTYEIWVRKQYNKVKASWTKYVISFPDYISNCYGFSPLSFTQEGGFTGIITTLQRLVKLNPKGHELVDLQYHNHPARFLQSTMYRESLLKLPSGSKAGAIAEQRKLWQNLLEFKPQFLILAMCSPA</sequence>
<comment type="caution">
    <text evidence="1">The sequence shown here is derived from an EMBL/GenBank/DDBJ whole genome shotgun (WGS) entry which is preliminary data.</text>
</comment>
<dbReference type="EMBL" id="JAYKXN010000002">
    <property type="protein sequence ID" value="KAK7310686.1"/>
    <property type="molecule type" value="Genomic_DNA"/>
</dbReference>
<accession>A0AAN9PU17</accession>
<reference evidence="1 2" key="1">
    <citation type="submission" date="2024-01" db="EMBL/GenBank/DDBJ databases">
        <title>The genomes of 5 underutilized Papilionoideae crops provide insights into root nodulation and disease resistance.</title>
        <authorList>
            <person name="Yuan L."/>
        </authorList>
    </citation>
    <scope>NUCLEOTIDE SEQUENCE [LARGE SCALE GENOMIC DNA]</scope>
    <source>
        <strain evidence="1">LY-2023</strain>
        <tissue evidence="1">Leaf</tissue>
    </source>
</reference>